<dbReference type="EMBL" id="BDDD01001521">
    <property type="protein sequence ID" value="GAV76744.1"/>
    <property type="molecule type" value="Genomic_DNA"/>
</dbReference>
<dbReference type="GO" id="GO:0004523">
    <property type="term" value="F:RNA-DNA hybrid ribonuclease activity"/>
    <property type="evidence" value="ECO:0007669"/>
    <property type="project" value="InterPro"/>
</dbReference>
<dbReference type="Gene3D" id="3.30.420.10">
    <property type="entry name" value="Ribonuclease H-like superfamily/Ribonuclease H"/>
    <property type="match status" value="1"/>
</dbReference>
<accession>A0A1Q3C948</accession>
<dbReference type="PANTHER" id="PTHR48475">
    <property type="entry name" value="RIBONUCLEASE H"/>
    <property type="match status" value="1"/>
</dbReference>
<feature type="domain" description="RNase H type-1" evidence="1">
    <location>
        <begin position="79"/>
        <end position="144"/>
    </location>
</feature>
<gene>
    <name evidence="2" type="ORF">CFOL_v3_20217</name>
</gene>
<dbReference type="Pfam" id="PF13456">
    <property type="entry name" value="RVT_3"/>
    <property type="match status" value="1"/>
</dbReference>
<comment type="caution">
    <text evidence="2">The sequence shown here is derived from an EMBL/GenBank/DDBJ whole genome shotgun (WGS) entry which is preliminary data.</text>
</comment>
<dbReference type="InterPro" id="IPR036397">
    <property type="entry name" value="RNaseH_sf"/>
</dbReference>
<evidence type="ECO:0000313" key="3">
    <source>
        <dbReference type="Proteomes" id="UP000187406"/>
    </source>
</evidence>
<name>A0A1Q3C948_CEPFO</name>
<protein>
    <submittedName>
        <fullName evidence="2">RNase_H domain-containing protein</fullName>
    </submittedName>
</protein>
<evidence type="ECO:0000259" key="1">
    <source>
        <dbReference type="Pfam" id="PF13456"/>
    </source>
</evidence>
<keyword evidence="3" id="KW-1185">Reference proteome</keyword>
<sequence length="147" mass="16442">MQLLFLLGSSDSALKLTLLGGLVKWPVELWEYDIPYKSGLAIKAQVLVDFVIECTPTKVKIEDMGEDTPEQSFCTLYVDGSSSINGSGVGLMLISPDGWALQYALRVQFKATNSEVEYEEVIKGLTLTKHLEVHRIRVFSDSQQWNL</sequence>
<dbReference type="PANTHER" id="PTHR48475:SF2">
    <property type="entry name" value="RIBONUCLEASE H"/>
    <property type="match status" value="1"/>
</dbReference>
<reference evidence="3" key="1">
    <citation type="submission" date="2016-04" db="EMBL/GenBank/DDBJ databases">
        <title>Cephalotus genome sequencing.</title>
        <authorList>
            <person name="Fukushima K."/>
            <person name="Hasebe M."/>
            <person name="Fang X."/>
        </authorList>
    </citation>
    <scope>NUCLEOTIDE SEQUENCE [LARGE SCALE GENOMIC DNA]</scope>
    <source>
        <strain evidence="3">cv. St1</strain>
    </source>
</reference>
<dbReference type="SUPFAM" id="SSF53098">
    <property type="entry name" value="Ribonuclease H-like"/>
    <property type="match status" value="1"/>
</dbReference>
<dbReference type="InterPro" id="IPR002156">
    <property type="entry name" value="RNaseH_domain"/>
</dbReference>
<dbReference type="OrthoDB" id="1730907at2759"/>
<dbReference type="InParanoid" id="A0A1Q3C948"/>
<dbReference type="GO" id="GO:0003676">
    <property type="term" value="F:nucleic acid binding"/>
    <property type="evidence" value="ECO:0007669"/>
    <property type="project" value="InterPro"/>
</dbReference>
<proteinExistence type="predicted"/>
<evidence type="ECO:0000313" key="2">
    <source>
        <dbReference type="EMBL" id="GAV76744.1"/>
    </source>
</evidence>
<dbReference type="AlphaFoldDB" id="A0A1Q3C948"/>
<dbReference type="InterPro" id="IPR012337">
    <property type="entry name" value="RNaseH-like_sf"/>
</dbReference>
<organism evidence="2 3">
    <name type="scientific">Cephalotus follicularis</name>
    <name type="common">Albany pitcher plant</name>
    <dbReference type="NCBI Taxonomy" id="3775"/>
    <lineage>
        <taxon>Eukaryota</taxon>
        <taxon>Viridiplantae</taxon>
        <taxon>Streptophyta</taxon>
        <taxon>Embryophyta</taxon>
        <taxon>Tracheophyta</taxon>
        <taxon>Spermatophyta</taxon>
        <taxon>Magnoliopsida</taxon>
        <taxon>eudicotyledons</taxon>
        <taxon>Gunneridae</taxon>
        <taxon>Pentapetalae</taxon>
        <taxon>rosids</taxon>
        <taxon>fabids</taxon>
        <taxon>Oxalidales</taxon>
        <taxon>Cephalotaceae</taxon>
        <taxon>Cephalotus</taxon>
    </lineage>
</organism>
<dbReference type="Proteomes" id="UP000187406">
    <property type="component" value="Unassembled WGS sequence"/>
</dbReference>